<dbReference type="Pfam" id="PF21088">
    <property type="entry name" value="MS_channel_1st"/>
    <property type="match status" value="1"/>
</dbReference>
<comment type="similarity">
    <text evidence="2">Belongs to the MscS (TC 1.A.23) family.</text>
</comment>
<keyword evidence="3" id="KW-1003">Cell membrane</keyword>
<accession>A0A0F0CJU9</accession>
<dbReference type="EMBL" id="JYNY01000547">
    <property type="protein sequence ID" value="KJJ83512.1"/>
    <property type="molecule type" value="Genomic_DNA"/>
</dbReference>
<dbReference type="InterPro" id="IPR049142">
    <property type="entry name" value="MS_channel_1st"/>
</dbReference>
<evidence type="ECO:0000256" key="1">
    <source>
        <dbReference type="ARBA" id="ARBA00004651"/>
    </source>
</evidence>
<evidence type="ECO:0000256" key="3">
    <source>
        <dbReference type="ARBA" id="ARBA00022475"/>
    </source>
</evidence>
<organism evidence="10 12">
    <name type="scientific">Candidatus Omnitrophus magneticus</name>
    <dbReference type="NCBI Taxonomy" id="1609969"/>
    <lineage>
        <taxon>Bacteria</taxon>
        <taxon>Pseudomonadati</taxon>
        <taxon>Candidatus Omnitrophota</taxon>
        <taxon>Candidatus Omnitrophus</taxon>
    </lineage>
</organism>
<dbReference type="Gene3D" id="2.30.30.60">
    <property type="match status" value="1"/>
</dbReference>
<dbReference type="Pfam" id="PF00924">
    <property type="entry name" value="MS_channel_2nd"/>
    <property type="match status" value="1"/>
</dbReference>
<evidence type="ECO:0000313" key="12">
    <source>
        <dbReference type="Proteomes" id="UP000033428"/>
    </source>
</evidence>
<dbReference type="SUPFAM" id="SSF50182">
    <property type="entry name" value="Sm-like ribonucleoproteins"/>
    <property type="match status" value="1"/>
</dbReference>
<gene>
    <name evidence="11" type="ORF">OMAG_000394</name>
    <name evidence="10" type="ORF">OMAG_002599</name>
</gene>
<protein>
    <submittedName>
        <fullName evidence="10">Mechanosensitive ion channel protein</fullName>
    </submittedName>
</protein>
<evidence type="ECO:0000256" key="4">
    <source>
        <dbReference type="ARBA" id="ARBA00022692"/>
    </source>
</evidence>
<dbReference type="Gene3D" id="1.10.287.1260">
    <property type="match status" value="1"/>
</dbReference>
<keyword evidence="12" id="KW-1185">Reference proteome</keyword>
<feature type="transmembrane region" description="Helical" evidence="7">
    <location>
        <begin position="12"/>
        <end position="33"/>
    </location>
</feature>
<dbReference type="PANTHER" id="PTHR30221:SF1">
    <property type="entry name" value="SMALL-CONDUCTANCE MECHANOSENSITIVE CHANNEL"/>
    <property type="match status" value="1"/>
</dbReference>
<dbReference type="GO" id="GO:0008381">
    <property type="term" value="F:mechanosensitive monoatomic ion channel activity"/>
    <property type="evidence" value="ECO:0007669"/>
    <property type="project" value="InterPro"/>
</dbReference>
<evidence type="ECO:0000313" key="11">
    <source>
        <dbReference type="EMBL" id="KJJ85727.1"/>
    </source>
</evidence>
<dbReference type="SUPFAM" id="SSF82861">
    <property type="entry name" value="Mechanosensitive channel protein MscS (YggB), transmembrane region"/>
    <property type="match status" value="1"/>
</dbReference>
<dbReference type="InterPro" id="IPR010920">
    <property type="entry name" value="LSM_dom_sf"/>
</dbReference>
<comment type="caution">
    <text evidence="10">The sequence shown here is derived from an EMBL/GenBank/DDBJ whole genome shotgun (WGS) entry which is preliminary data.</text>
</comment>
<feature type="transmembrane region" description="Helical" evidence="7">
    <location>
        <begin position="60"/>
        <end position="79"/>
    </location>
</feature>
<name>A0A0F0CJU9_9BACT</name>
<comment type="subcellular location">
    <subcellularLocation>
        <location evidence="1">Cell membrane</location>
        <topology evidence="1">Multi-pass membrane protein</topology>
    </subcellularLocation>
</comment>
<evidence type="ECO:0000259" key="8">
    <source>
        <dbReference type="Pfam" id="PF00924"/>
    </source>
</evidence>
<keyword evidence="6 7" id="KW-0472">Membrane</keyword>
<feature type="transmembrane region" description="Helical" evidence="7">
    <location>
        <begin position="85"/>
        <end position="115"/>
    </location>
</feature>
<evidence type="ECO:0000259" key="9">
    <source>
        <dbReference type="Pfam" id="PF21088"/>
    </source>
</evidence>
<dbReference type="PANTHER" id="PTHR30221">
    <property type="entry name" value="SMALL-CONDUCTANCE MECHANOSENSITIVE CHANNEL"/>
    <property type="match status" value="1"/>
</dbReference>
<evidence type="ECO:0000256" key="7">
    <source>
        <dbReference type="SAM" id="Phobius"/>
    </source>
</evidence>
<proteinExistence type="inferred from homology"/>
<dbReference type="GO" id="GO:0005886">
    <property type="term" value="C:plasma membrane"/>
    <property type="evidence" value="ECO:0007669"/>
    <property type="project" value="UniProtKB-SubCell"/>
</dbReference>
<reference evidence="10 12" key="1">
    <citation type="submission" date="2015-02" db="EMBL/GenBank/DDBJ databases">
        <title>Single-cell genomics of uncultivated deep-branching MTB reveals a conserved set of magnetosome genes.</title>
        <authorList>
            <person name="Kolinko S."/>
            <person name="Richter M."/>
            <person name="Glockner F.O."/>
            <person name="Brachmann A."/>
            <person name="Schuler D."/>
        </authorList>
    </citation>
    <scope>NUCLEOTIDE SEQUENCE [LARGE SCALE GENOMIC DNA]</scope>
    <source>
        <strain evidence="10">SKK-01</strain>
    </source>
</reference>
<dbReference type="InterPro" id="IPR008910">
    <property type="entry name" value="MSC_TM_helix"/>
</dbReference>
<keyword evidence="4 7" id="KW-0812">Transmembrane</keyword>
<dbReference type="AlphaFoldDB" id="A0A0F0CJU9"/>
<dbReference type="InterPro" id="IPR023408">
    <property type="entry name" value="MscS_beta-dom_sf"/>
</dbReference>
<dbReference type="Proteomes" id="UP000033428">
    <property type="component" value="Unassembled WGS sequence"/>
</dbReference>
<dbReference type="InterPro" id="IPR006685">
    <property type="entry name" value="MscS_channel_2nd"/>
</dbReference>
<evidence type="ECO:0000313" key="10">
    <source>
        <dbReference type="EMBL" id="KJJ83512.1"/>
    </source>
</evidence>
<keyword evidence="5 7" id="KW-1133">Transmembrane helix</keyword>
<sequence>MNETLNNIYSYIIPYAINIISAVLIFIIGKWVARIASNLFEKAMETSKVEKTLTSFAKNMIYYSILIFVIIAALGKLGIQTNSFIAMIGAAGLAVGLALQGSLANFAAGVMIILFEPFKTGDTIETSGATGKVEEIQIFSTIMTSTDNKKIIIPNAKITGDKIIVFKK</sequence>
<dbReference type="InterPro" id="IPR011014">
    <property type="entry name" value="MscS_channel_TM-2"/>
</dbReference>
<evidence type="ECO:0000256" key="6">
    <source>
        <dbReference type="ARBA" id="ARBA00023136"/>
    </source>
</evidence>
<dbReference type="EMBL" id="JYNY01000084">
    <property type="protein sequence ID" value="KJJ85727.1"/>
    <property type="molecule type" value="Genomic_DNA"/>
</dbReference>
<feature type="domain" description="Mechanosensitive ion channel transmembrane helices 2/3" evidence="9">
    <location>
        <begin position="59"/>
        <end position="100"/>
    </location>
</feature>
<feature type="domain" description="Mechanosensitive ion channel MscS" evidence="8">
    <location>
        <begin position="102"/>
        <end position="163"/>
    </location>
</feature>
<dbReference type="Pfam" id="PF05552">
    <property type="entry name" value="MS_channel_1st_1"/>
    <property type="match status" value="1"/>
</dbReference>
<dbReference type="InterPro" id="IPR045275">
    <property type="entry name" value="MscS_archaea/bacteria_type"/>
</dbReference>
<evidence type="ECO:0000256" key="2">
    <source>
        <dbReference type="ARBA" id="ARBA00008017"/>
    </source>
</evidence>
<evidence type="ECO:0000256" key="5">
    <source>
        <dbReference type="ARBA" id="ARBA00022989"/>
    </source>
</evidence>